<dbReference type="InterPro" id="IPR012501">
    <property type="entry name" value="Vps54_C"/>
</dbReference>
<name>A0A2S2PRR3_SCHGA</name>
<dbReference type="PANTHER" id="PTHR12965:SF0">
    <property type="entry name" value="VACUOLAR PROTEIN SORTING-ASSOCIATED PROTEIN 54"/>
    <property type="match status" value="1"/>
</dbReference>
<dbReference type="InterPro" id="IPR039745">
    <property type="entry name" value="Vps54"/>
</dbReference>
<evidence type="ECO:0000256" key="2">
    <source>
        <dbReference type="ARBA" id="ARBA00009150"/>
    </source>
</evidence>
<keyword evidence="3" id="KW-0813">Transport</keyword>
<evidence type="ECO:0000256" key="5">
    <source>
        <dbReference type="ARBA" id="ARBA00023034"/>
    </source>
</evidence>
<evidence type="ECO:0000259" key="7">
    <source>
        <dbReference type="Pfam" id="PF07928"/>
    </source>
</evidence>
<protein>
    <submittedName>
        <fullName evidence="8">Vacuolar protein sorting-associated protein 54</fullName>
    </submittedName>
</protein>
<dbReference type="EMBL" id="GGMR01019484">
    <property type="protein sequence ID" value="MBY32103.1"/>
    <property type="molecule type" value="Transcribed_RNA"/>
</dbReference>
<dbReference type="GO" id="GO:0000938">
    <property type="term" value="C:GARP complex"/>
    <property type="evidence" value="ECO:0007669"/>
    <property type="project" value="InterPro"/>
</dbReference>
<dbReference type="Gene3D" id="1.20.1280.130">
    <property type="match status" value="1"/>
</dbReference>
<evidence type="ECO:0000256" key="1">
    <source>
        <dbReference type="ARBA" id="ARBA00004601"/>
    </source>
</evidence>
<dbReference type="PANTHER" id="PTHR12965">
    <property type="entry name" value="VACUOLAR PROTEIN SORTING 54"/>
    <property type="match status" value="1"/>
</dbReference>
<dbReference type="GO" id="GO:0042147">
    <property type="term" value="P:retrograde transport, endosome to Golgi"/>
    <property type="evidence" value="ECO:0007669"/>
    <property type="project" value="InterPro"/>
</dbReference>
<evidence type="ECO:0000256" key="6">
    <source>
        <dbReference type="ARBA" id="ARBA00023054"/>
    </source>
</evidence>
<gene>
    <name evidence="8" type="primary">scat_0</name>
    <name evidence="8" type="ORF">g.111267</name>
</gene>
<keyword evidence="5" id="KW-0333">Golgi apparatus</keyword>
<feature type="domain" description="Vacuolar protein sorting-associated protein 54 C-terminal" evidence="7">
    <location>
        <begin position="73"/>
        <end position="203"/>
    </location>
</feature>
<reference evidence="8" key="1">
    <citation type="submission" date="2018-04" db="EMBL/GenBank/DDBJ databases">
        <title>Transcriptome of Schizaphis graminum biotype I.</title>
        <authorList>
            <person name="Scully E.D."/>
            <person name="Geib S.M."/>
            <person name="Palmer N.A."/>
            <person name="Koch K."/>
            <person name="Bradshaw J."/>
            <person name="Heng-Moss T."/>
            <person name="Sarath G."/>
        </authorList>
    </citation>
    <scope>NUCLEOTIDE SEQUENCE</scope>
</reference>
<keyword evidence="4" id="KW-0653">Protein transport</keyword>
<evidence type="ECO:0000256" key="3">
    <source>
        <dbReference type="ARBA" id="ARBA00022448"/>
    </source>
</evidence>
<dbReference type="GO" id="GO:0015031">
    <property type="term" value="P:protein transport"/>
    <property type="evidence" value="ECO:0007669"/>
    <property type="project" value="UniProtKB-KW"/>
</dbReference>
<evidence type="ECO:0000256" key="4">
    <source>
        <dbReference type="ARBA" id="ARBA00022927"/>
    </source>
</evidence>
<keyword evidence="6" id="KW-0175">Coiled coil</keyword>
<comment type="subcellular location">
    <subcellularLocation>
        <location evidence="1">Golgi apparatus</location>
        <location evidence="1">trans-Golgi network</location>
    </subcellularLocation>
</comment>
<dbReference type="AlphaFoldDB" id="A0A2S2PRR3"/>
<organism evidence="8">
    <name type="scientific">Schizaphis graminum</name>
    <name type="common">Green bug aphid</name>
    <dbReference type="NCBI Taxonomy" id="13262"/>
    <lineage>
        <taxon>Eukaryota</taxon>
        <taxon>Metazoa</taxon>
        <taxon>Ecdysozoa</taxon>
        <taxon>Arthropoda</taxon>
        <taxon>Hexapoda</taxon>
        <taxon>Insecta</taxon>
        <taxon>Pterygota</taxon>
        <taxon>Neoptera</taxon>
        <taxon>Paraneoptera</taxon>
        <taxon>Hemiptera</taxon>
        <taxon>Sternorrhyncha</taxon>
        <taxon>Aphidomorpha</taxon>
        <taxon>Aphidoidea</taxon>
        <taxon>Aphididae</taxon>
        <taxon>Aphidini</taxon>
        <taxon>Schizaphis</taxon>
    </lineage>
</organism>
<dbReference type="GO" id="GO:0006896">
    <property type="term" value="P:Golgi to vacuole transport"/>
    <property type="evidence" value="ECO:0007669"/>
    <property type="project" value="TreeGrafter"/>
</dbReference>
<comment type="similarity">
    <text evidence="2">Belongs to the VPS54 family.</text>
</comment>
<proteinExistence type="inferred from homology"/>
<evidence type="ECO:0000313" key="8">
    <source>
        <dbReference type="EMBL" id="MBY32103.1"/>
    </source>
</evidence>
<dbReference type="GO" id="GO:0019905">
    <property type="term" value="F:syntaxin binding"/>
    <property type="evidence" value="ECO:0007669"/>
    <property type="project" value="TreeGrafter"/>
</dbReference>
<sequence>MQSEANNFIKKFHTEKINKLQLILDSENWRQTVVPSEFQHLVEYIQTTGQFSVPKSLSPKTSTKPAQILMVNDESFAVVGTVLLLIQMVAEYCTKADEINLAAQSLLRYVCEILREYNSRSHYLVIQAKAISNKTGLKRITCTNLVLSLRALQLLLWIVPYIQTHFSRFLEESQVNTILNRVKNDMTKHIKDIQDKLNEIVKQIIIQQMSNWEAKPPIPSKSFQTICKHICKLHEAIASILPKIQIQYLYRRIHITFKEILHECIKKMDNTNNDGPLRG</sequence>
<dbReference type="GO" id="GO:0005829">
    <property type="term" value="C:cytosol"/>
    <property type="evidence" value="ECO:0007669"/>
    <property type="project" value="GOC"/>
</dbReference>
<accession>A0A2S2PRR3</accession>
<dbReference type="Pfam" id="PF07928">
    <property type="entry name" value="Vps54"/>
    <property type="match status" value="1"/>
</dbReference>